<dbReference type="EMBL" id="CAJVQA010002589">
    <property type="protein sequence ID" value="CAG8552133.1"/>
    <property type="molecule type" value="Genomic_DNA"/>
</dbReference>
<accession>A0A9N9B666</accession>
<dbReference type="OrthoDB" id="2448877at2759"/>
<reference evidence="1" key="1">
    <citation type="submission" date="2021-06" db="EMBL/GenBank/DDBJ databases">
        <authorList>
            <person name="Kallberg Y."/>
            <person name="Tangrot J."/>
            <person name="Rosling A."/>
        </authorList>
    </citation>
    <scope>NUCLEOTIDE SEQUENCE</scope>
    <source>
        <strain evidence="1">FL966</strain>
    </source>
</reference>
<sequence>MRGEKRKNSKKSRQEVNMNWILNSQEPTPIAFFRLTHPTVRLRAIEKYRKCFDFALSHSVGEKLDKLRAVNNDRLGDLAKRKKGSCRANHDTCLSIQQDFTSTMTNIVDAKKSDDNKKNEFDIEEHSNCVGKHQLEEVNVKELNNEGASVSSFTKKVRSENYNVGEKNEDIYIKAVNLAHEETTSEIRDILKKIEPIEDRILQYRVINLSIRSAMNPLYREVCSAIYPMDNDNDNIAIYFLFKFGPSETEKTSTARYKKWELEIKPLVDTLMLFMAPINQLLDSDQTELSYRENFINPIFMKVFDNLMELIYIRM</sequence>
<evidence type="ECO:0000313" key="1">
    <source>
        <dbReference type="EMBL" id="CAG8552133.1"/>
    </source>
</evidence>
<evidence type="ECO:0000313" key="2">
    <source>
        <dbReference type="Proteomes" id="UP000789759"/>
    </source>
</evidence>
<name>A0A9N9B666_9GLOM</name>
<comment type="caution">
    <text evidence="1">The sequence shown here is derived from an EMBL/GenBank/DDBJ whole genome shotgun (WGS) entry which is preliminary data.</text>
</comment>
<organism evidence="1 2">
    <name type="scientific">Cetraspora pellucida</name>
    <dbReference type="NCBI Taxonomy" id="1433469"/>
    <lineage>
        <taxon>Eukaryota</taxon>
        <taxon>Fungi</taxon>
        <taxon>Fungi incertae sedis</taxon>
        <taxon>Mucoromycota</taxon>
        <taxon>Glomeromycotina</taxon>
        <taxon>Glomeromycetes</taxon>
        <taxon>Diversisporales</taxon>
        <taxon>Gigasporaceae</taxon>
        <taxon>Cetraspora</taxon>
    </lineage>
</organism>
<keyword evidence="2" id="KW-1185">Reference proteome</keyword>
<proteinExistence type="predicted"/>
<dbReference type="Proteomes" id="UP000789759">
    <property type="component" value="Unassembled WGS sequence"/>
</dbReference>
<protein>
    <submittedName>
        <fullName evidence="1">21990_t:CDS:1</fullName>
    </submittedName>
</protein>
<gene>
    <name evidence="1" type="ORF">CPELLU_LOCUS4804</name>
</gene>
<dbReference type="AlphaFoldDB" id="A0A9N9B666"/>